<evidence type="ECO:0000256" key="4">
    <source>
        <dbReference type="ARBA" id="ARBA00022723"/>
    </source>
</evidence>
<dbReference type="Proteomes" id="UP001251528">
    <property type="component" value="Unassembled WGS sequence"/>
</dbReference>
<gene>
    <name evidence="12" type="ORF">QQS21_011241</name>
</gene>
<dbReference type="Gene3D" id="3.40.390.10">
    <property type="entry name" value="Collagenase (Catalytic Domain)"/>
    <property type="match status" value="1"/>
</dbReference>
<dbReference type="GO" id="GO:0008237">
    <property type="term" value="F:metallopeptidase activity"/>
    <property type="evidence" value="ECO:0007669"/>
    <property type="project" value="UniProtKB-KW"/>
</dbReference>
<evidence type="ECO:0000256" key="1">
    <source>
        <dbReference type="ARBA" id="ARBA00003174"/>
    </source>
</evidence>
<evidence type="ECO:0000256" key="7">
    <source>
        <dbReference type="ARBA" id="ARBA00022833"/>
    </source>
</evidence>
<comment type="similarity">
    <text evidence="2">Belongs to the peptidase M43B family.</text>
</comment>
<evidence type="ECO:0000256" key="6">
    <source>
        <dbReference type="ARBA" id="ARBA00022801"/>
    </source>
</evidence>
<feature type="compositionally biased region" description="Polar residues" evidence="10">
    <location>
        <begin position="116"/>
        <end position="143"/>
    </location>
</feature>
<protein>
    <recommendedName>
        <fullName evidence="11">Peptidase M43 pregnancy-associated plasma-A domain-containing protein</fullName>
    </recommendedName>
</protein>
<evidence type="ECO:0000256" key="3">
    <source>
        <dbReference type="ARBA" id="ARBA00022670"/>
    </source>
</evidence>
<keyword evidence="4" id="KW-0479">Metal-binding</keyword>
<keyword evidence="7" id="KW-0862">Zinc</keyword>
<comment type="caution">
    <text evidence="12">The sequence shown here is derived from an EMBL/GenBank/DDBJ whole genome shotgun (WGS) entry which is preliminary data.</text>
</comment>
<feature type="region of interest" description="Disordered" evidence="10">
    <location>
        <begin position="116"/>
        <end position="149"/>
    </location>
</feature>
<evidence type="ECO:0000256" key="9">
    <source>
        <dbReference type="ARBA" id="ARBA00023157"/>
    </source>
</evidence>
<keyword evidence="5" id="KW-0732">Signal</keyword>
<evidence type="ECO:0000256" key="2">
    <source>
        <dbReference type="ARBA" id="ARBA00008721"/>
    </source>
</evidence>
<evidence type="ECO:0000313" key="12">
    <source>
        <dbReference type="EMBL" id="KAK2591065.1"/>
    </source>
</evidence>
<dbReference type="InterPro" id="IPR024079">
    <property type="entry name" value="MetalloPept_cat_dom_sf"/>
</dbReference>
<keyword evidence="13" id="KW-1185">Reference proteome</keyword>
<keyword evidence="9" id="KW-1015">Disulfide bond</keyword>
<reference evidence="12" key="1">
    <citation type="submission" date="2023-06" db="EMBL/GenBank/DDBJ databases">
        <title>Conoideocrella luteorostrata (Hypocreales: Clavicipitaceae), a potential biocontrol fungus for elongate hemlock scale in United States Christmas tree production areas.</title>
        <authorList>
            <person name="Barrett H."/>
            <person name="Lovett B."/>
            <person name="Macias A.M."/>
            <person name="Stajich J.E."/>
            <person name="Kasson M.T."/>
        </authorList>
    </citation>
    <scope>NUCLEOTIDE SEQUENCE</scope>
    <source>
        <strain evidence="12">ARSEF 14590</strain>
    </source>
</reference>
<dbReference type="PANTHER" id="PTHR47466:SF1">
    <property type="entry name" value="METALLOPROTEASE MEP1 (AFU_ORTHOLOGUE AFUA_1G07730)-RELATED"/>
    <property type="match status" value="1"/>
</dbReference>
<dbReference type="EMBL" id="JASWJB010000367">
    <property type="protein sequence ID" value="KAK2591065.1"/>
    <property type="molecule type" value="Genomic_DNA"/>
</dbReference>
<comment type="function">
    <text evidence="1">Secreted metalloproteinase that allows assimilation of proteinaceous substrates.</text>
</comment>
<dbReference type="GO" id="GO:0046872">
    <property type="term" value="F:metal ion binding"/>
    <property type="evidence" value="ECO:0007669"/>
    <property type="project" value="UniProtKB-KW"/>
</dbReference>
<proteinExistence type="inferred from homology"/>
<evidence type="ECO:0000259" key="11">
    <source>
        <dbReference type="Pfam" id="PF05572"/>
    </source>
</evidence>
<evidence type="ECO:0000313" key="13">
    <source>
        <dbReference type="Proteomes" id="UP001251528"/>
    </source>
</evidence>
<evidence type="ECO:0000256" key="10">
    <source>
        <dbReference type="SAM" id="MobiDB-lite"/>
    </source>
</evidence>
<feature type="region of interest" description="Disordered" evidence="10">
    <location>
        <begin position="240"/>
        <end position="283"/>
    </location>
</feature>
<dbReference type="SUPFAM" id="SSF55486">
    <property type="entry name" value="Metalloproteases ('zincins'), catalytic domain"/>
    <property type="match status" value="1"/>
</dbReference>
<feature type="compositionally biased region" description="Pro residues" evidence="10">
    <location>
        <begin position="272"/>
        <end position="283"/>
    </location>
</feature>
<keyword evidence="8" id="KW-0482">Metalloprotease</keyword>
<dbReference type="PANTHER" id="PTHR47466">
    <property type="match status" value="1"/>
</dbReference>
<dbReference type="GO" id="GO:0006508">
    <property type="term" value="P:proteolysis"/>
    <property type="evidence" value="ECO:0007669"/>
    <property type="project" value="UniProtKB-KW"/>
</dbReference>
<keyword evidence="3" id="KW-0645">Protease</keyword>
<evidence type="ECO:0000256" key="8">
    <source>
        <dbReference type="ARBA" id="ARBA00023049"/>
    </source>
</evidence>
<feature type="domain" description="Peptidase M43 pregnancy-associated plasma-A" evidence="11">
    <location>
        <begin position="80"/>
        <end position="177"/>
    </location>
</feature>
<dbReference type="Pfam" id="PF05572">
    <property type="entry name" value="Peptidase_M43"/>
    <property type="match status" value="1"/>
</dbReference>
<dbReference type="InterPro" id="IPR008754">
    <property type="entry name" value="Peptidase_M43"/>
</dbReference>
<dbReference type="AlphaFoldDB" id="A0AAJ0CDG9"/>
<accession>A0AAJ0CDG9</accession>
<sequence>MQNISRIINPSWAASQDEENMLRTLRRGDRSVLNLYFLESGLEGIAIGRTGMPTGTIFAKNLHWDGVRVLIDASPGGTLYGSNISATVIHEIGHWFGLLHTFDGGCGPNGDYINDTPAQSEWSYDTPAQSEGSSKCTPQNSCPNEPGSDPINNFMNYSPDECQSEFTAGQLKRMRNIWSRLRDPATSSEDNVREFFPWHEPSTSPYCDKTKDKEKAETEECAGTAEFCKVQYKNEGFATEKGFSSEDISGDPRLGPGVRVGSGYFKVDKQGPFPPNDRPNPKF</sequence>
<evidence type="ECO:0000256" key="5">
    <source>
        <dbReference type="ARBA" id="ARBA00022729"/>
    </source>
</evidence>
<organism evidence="12 13">
    <name type="scientific">Conoideocrella luteorostrata</name>
    <dbReference type="NCBI Taxonomy" id="1105319"/>
    <lineage>
        <taxon>Eukaryota</taxon>
        <taxon>Fungi</taxon>
        <taxon>Dikarya</taxon>
        <taxon>Ascomycota</taxon>
        <taxon>Pezizomycotina</taxon>
        <taxon>Sordariomycetes</taxon>
        <taxon>Hypocreomycetidae</taxon>
        <taxon>Hypocreales</taxon>
        <taxon>Clavicipitaceae</taxon>
        <taxon>Conoideocrella</taxon>
    </lineage>
</organism>
<keyword evidence="6" id="KW-0378">Hydrolase</keyword>
<name>A0AAJ0CDG9_9HYPO</name>